<dbReference type="PANTHER" id="PTHR23346">
    <property type="entry name" value="TRANSLATIONAL ACTIVATOR GCN1-RELATED"/>
    <property type="match status" value="1"/>
</dbReference>
<dbReference type="GO" id="GO:0005737">
    <property type="term" value="C:cytoplasm"/>
    <property type="evidence" value="ECO:0007669"/>
    <property type="project" value="TreeGrafter"/>
</dbReference>
<feature type="domain" description="Proteasome component Ecm29 N-terminal" evidence="2">
    <location>
        <begin position="21"/>
        <end position="341"/>
    </location>
</feature>
<dbReference type="InterPro" id="IPR024372">
    <property type="entry name" value="Ecm29_N"/>
</dbReference>
<evidence type="ECO:0000259" key="2">
    <source>
        <dbReference type="Pfam" id="PF13001"/>
    </source>
</evidence>
<dbReference type="EMBL" id="JAHQIW010007404">
    <property type="protein sequence ID" value="KAJ1374141.1"/>
    <property type="molecule type" value="Genomic_DNA"/>
</dbReference>
<dbReference type="GO" id="GO:0060090">
    <property type="term" value="F:molecular adaptor activity"/>
    <property type="evidence" value="ECO:0007669"/>
    <property type="project" value="InterPro"/>
</dbReference>
<name>A0AAD5RDU4_PARTN</name>
<sequence length="354" mass="39182">MEEVPSTSSQASDEISVNEFLERIYLRFAMAESDEQLQKFTDNNLIRLIETADSNPKAVEKVREILSHYNRRVKGNTGITFPVKELISTVRNRGPIAAHLSFVYLRFASANFSEEEHMELLPSLLDVLSLKFSESSQYAELLGLTVPAFMIIAQKEKHTWPTLSFPTDVKLLLLRFFHCIIVFGTDPPDVVKATCAALKSGENIPTAVLTSEEYIMIAEKVFSRLDSFLQVKLRIIKLLVSGIFDDSAVFSILVLASAQNIDELTNAAEAALKKIDTQACVDNRVVVDELMTAYLGGTTHTKPVIGKSSTVSPANILMKRKILSYLVRSPVASVAYMNNLKAFPVIAGTCGRGD</sequence>
<organism evidence="3 4">
    <name type="scientific">Parelaphostrongylus tenuis</name>
    <name type="common">Meningeal worm</name>
    <dbReference type="NCBI Taxonomy" id="148309"/>
    <lineage>
        <taxon>Eukaryota</taxon>
        <taxon>Metazoa</taxon>
        <taxon>Ecdysozoa</taxon>
        <taxon>Nematoda</taxon>
        <taxon>Chromadorea</taxon>
        <taxon>Rhabditida</taxon>
        <taxon>Rhabditina</taxon>
        <taxon>Rhabditomorpha</taxon>
        <taxon>Strongyloidea</taxon>
        <taxon>Metastrongylidae</taxon>
        <taxon>Parelaphostrongylus</taxon>
    </lineage>
</organism>
<keyword evidence="1" id="KW-0677">Repeat</keyword>
<evidence type="ECO:0000256" key="1">
    <source>
        <dbReference type="ARBA" id="ARBA00022737"/>
    </source>
</evidence>
<evidence type="ECO:0000313" key="3">
    <source>
        <dbReference type="EMBL" id="KAJ1374141.1"/>
    </source>
</evidence>
<dbReference type="GO" id="GO:0005634">
    <property type="term" value="C:nucleus"/>
    <property type="evidence" value="ECO:0007669"/>
    <property type="project" value="TreeGrafter"/>
</dbReference>
<dbReference type="Pfam" id="PF13001">
    <property type="entry name" value="ECM29_N"/>
    <property type="match status" value="1"/>
</dbReference>
<dbReference type="Proteomes" id="UP001196413">
    <property type="component" value="Unassembled WGS sequence"/>
</dbReference>
<accession>A0AAD5RDU4</accession>
<keyword evidence="4" id="KW-1185">Reference proteome</keyword>
<reference evidence="3" key="1">
    <citation type="submission" date="2021-06" db="EMBL/GenBank/DDBJ databases">
        <title>Parelaphostrongylus tenuis whole genome reference sequence.</title>
        <authorList>
            <person name="Garwood T.J."/>
            <person name="Larsen P.A."/>
            <person name="Fountain-Jones N.M."/>
            <person name="Garbe J.R."/>
            <person name="Macchietto M.G."/>
            <person name="Kania S.A."/>
            <person name="Gerhold R.W."/>
            <person name="Richards J.E."/>
            <person name="Wolf T.M."/>
        </authorList>
    </citation>
    <scope>NUCLEOTIDE SEQUENCE</scope>
    <source>
        <strain evidence="3">MNPRO001-30</strain>
        <tissue evidence="3">Meninges</tissue>
    </source>
</reference>
<dbReference type="GO" id="GO:0043248">
    <property type="term" value="P:proteasome assembly"/>
    <property type="evidence" value="ECO:0007669"/>
    <property type="project" value="InterPro"/>
</dbReference>
<dbReference type="AlphaFoldDB" id="A0AAD5RDU4"/>
<evidence type="ECO:0000313" key="4">
    <source>
        <dbReference type="Proteomes" id="UP001196413"/>
    </source>
</evidence>
<protein>
    <recommendedName>
        <fullName evidence="2">Proteasome component Ecm29 N-terminal domain-containing protein</fullName>
    </recommendedName>
</protein>
<dbReference type="GO" id="GO:0036503">
    <property type="term" value="P:ERAD pathway"/>
    <property type="evidence" value="ECO:0007669"/>
    <property type="project" value="TreeGrafter"/>
</dbReference>
<comment type="caution">
    <text evidence="3">The sequence shown here is derived from an EMBL/GenBank/DDBJ whole genome shotgun (WGS) entry which is preliminary data.</text>
</comment>
<proteinExistence type="predicted"/>
<dbReference type="PANTHER" id="PTHR23346:SF19">
    <property type="entry name" value="PROTEASOME ADAPTER AND SCAFFOLD PROTEIN ECM29"/>
    <property type="match status" value="1"/>
</dbReference>
<gene>
    <name evidence="3" type="ORF">KIN20_038465</name>
</gene>